<dbReference type="EMBL" id="CADCXU010001588">
    <property type="protein sequence ID" value="CAA9994010.1"/>
    <property type="molecule type" value="Genomic_DNA"/>
</dbReference>
<accession>A0A6H5FX86</accession>
<organism evidence="1 2">
    <name type="scientific">Nesidiocoris tenuis</name>
    <dbReference type="NCBI Taxonomy" id="355587"/>
    <lineage>
        <taxon>Eukaryota</taxon>
        <taxon>Metazoa</taxon>
        <taxon>Ecdysozoa</taxon>
        <taxon>Arthropoda</taxon>
        <taxon>Hexapoda</taxon>
        <taxon>Insecta</taxon>
        <taxon>Pterygota</taxon>
        <taxon>Neoptera</taxon>
        <taxon>Paraneoptera</taxon>
        <taxon>Hemiptera</taxon>
        <taxon>Heteroptera</taxon>
        <taxon>Panheteroptera</taxon>
        <taxon>Cimicomorpha</taxon>
        <taxon>Miridae</taxon>
        <taxon>Dicyphina</taxon>
        <taxon>Nesidiocoris</taxon>
    </lineage>
</organism>
<name>A0A6H5FX86_9HEMI</name>
<protein>
    <submittedName>
        <fullName evidence="1">Uncharacterized protein</fullName>
    </submittedName>
</protein>
<dbReference type="AlphaFoldDB" id="A0A6H5FX86"/>
<reference evidence="1 2" key="1">
    <citation type="submission" date="2020-02" db="EMBL/GenBank/DDBJ databases">
        <authorList>
            <person name="Ferguson B K."/>
        </authorList>
    </citation>
    <scope>NUCLEOTIDE SEQUENCE [LARGE SCALE GENOMIC DNA]</scope>
</reference>
<proteinExistence type="predicted"/>
<gene>
    <name evidence="1" type="ORF">NTEN_LOCUS837</name>
</gene>
<keyword evidence="2" id="KW-1185">Reference proteome</keyword>
<sequence length="59" mass="7073">MLIRSHGPSRALHWRFFIECKRNYSTNRIPFSIPLYVSASEIPFPPGQKLWLMKKRQEI</sequence>
<feature type="non-terminal residue" evidence="1">
    <location>
        <position position="59"/>
    </location>
</feature>
<evidence type="ECO:0000313" key="1">
    <source>
        <dbReference type="EMBL" id="CAA9994010.1"/>
    </source>
</evidence>
<evidence type="ECO:0000313" key="2">
    <source>
        <dbReference type="Proteomes" id="UP000479000"/>
    </source>
</evidence>
<dbReference type="Proteomes" id="UP000479000">
    <property type="component" value="Unassembled WGS sequence"/>
</dbReference>